<dbReference type="AlphaFoldDB" id="A0AAV7MSY9"/>
<gene>
    <name evidence="1" type="ORF">NDU88_004258</name>
</gene>
<dbReference type="EMBL" id="JANPWB010000013">
    <property type="protein sequence ID" value="KAJ1106860.1"/>
    <property type="molecule type" value="Genomic_DNA"/>
</dbReference>
<organism evidence="1 2">
    <name type="scientific">Pleurodeles waltl</name>
    <name type="common">Iberian ribbed newt</name>
    <dbReference type="NCBI Taxonomy" id="8319"/>
    <lineage>
        <taxon>Eukaryota</taxon>
        <taxon>Metazoa</taxon>
        <taxon>Chordata</taxon>
        <taxon>Craniata</taxon>
        <taxon>Vertebrata</taxon>
        <taxon>Euteleostomi</taxon>
        <taxon>Amphibia</taxon>
        <taxon>Batrachia</taxon>
        <taxon>Caudata</taxon>
        <taxon>Salamandroidea</taxon>
        <taxon>Salamandridae</taxon>
        <taxon>Pleurodelinae</taxon>
        <taxon>Pleurodeles</taxon>
    </lineage>
</organism>
<evidence type="ECO:0000313" key="2">
    <source>
        <dbReference type="Proteomes" id="UP001066276"/>
    </source>
</evidence>
<name>A0AAV7MSY9_PLEWA</name>
<reference evidence="1" key="1">
    <citation type="journal article" date="2022" name="bioRxiv">
        <title>Sequencing and chromosome-scale assembly of the giantPleurodeles waltlgenome.</title>
        <authorList>
            <person name="Brown T."/>
            <person name="Elewa A."/>
            <person name="Iarovenko S."/>
            <person name="Subramanian E."/>
            <person name="Araus A.J."/>
            <person name="Petzold A."/>
            <person name="Susuki M."/>
            <person name="Suzuki K.-i.T."/>
            <person name="Hayashi T."/>
            <person name="Toyoda A."/>
            <person name="Oliveira C."/>
            <person name="Osipova E."/>
            <person name="Leigh N.D."/>
            <person name="Simon A."/>
            <person name="Yun M.H."/>
        </authorList>
    </citation>
    <scope>NUCLEOTIDE SEQUENCE</scope>
    <source>
        <strain evidence="1">20211129_DDA</strain>
        <tissue evidence="1">Liver</tissue>
    </source>
</reference>
<proteinExistence type="predicted"/>
<comment type="caution">
    <text evidence="1">The sequence shown here is derived from an EMBL/GenBank/DDBJ whole genome shotgun (WGS) entry which is preliminary data.</text>
</comment>
<protein>
    <submittedName>
        <fullName evidence="1">Uncharacterized protein</fullName>
    </submittedName>
</protein>
<keyword evidence="2" id="KW-1185">Reference proteome</keyword>
<evidence type="ECO:0000313" key="1">
    <source>
        <dbReference type="EMBL" id="KAJ1106860.1"/>
    </source>
</evidence>
<accession>A0AAV7MSY9</accession>
<sequence>MVIGNVLLLRGLIDAPFGIPRCILFVSEKQTDVLRKELGCGVRKVPNFQYFTEALPFLEGRLYLDGTPRPLQQPLLITMSTLDSLFIFRACSTKGEHQLTVDSVRKHWKVKLSRRVDLTLNETKVLV</sequence>
<dbReference type="Proteomes" id="UP001066276">
    <property type="component" value="Chromosome 9"/>
</dbReference>